<dbReference type="EnsemblMetazoa" id="GPPI004368-RA">
    <property type="protein sequence ID" value="GPPI004368-PA"/>
    <property type="gene ID" value="GPPI004368"/>
</dbReference>
<organism evidence="1 2">
    <name type="scientific">Glossina palpalis gambiensis</name>
    <dbReference type="NCBI Taxonomy" id="67801"/>
    <lineage>
        <taxon>Eukaryota</taxon>
        <taxon>Metazoa</taxon>
        <taxon>Ecdysozoa</taxon>
        <taxon>Arthropoda</taxon>
        <taxon>Hexapoda</taxon>
        <taxon>Insecta</taxon>
        <taxon>Pterygota</taxon>
        <taxon>Neoptera</taxon>
        <taxon>Endopterygota</taxon>
        <taxon>Diptera</taxon>
        <taxon>Brachycera</taxon>
        <taxon>Muscomorpha</taxon>
        <taxon>Hippoboscoidea</taxon>
        <taxon>Glossinidae</taxon>
        <taxon>Glossina</taxon>
    </lineage>
</organism>
<dbReference type="AlphaFoldDB" id="A0A1B0AQ01"/>
<reference evidence="2" key="1">
    <citation type="submission" date="2015-01" db="EMBL/GenBank/DDBJ databases">
        <authorList>
            <person name="Aksoy S."/>
            <person name="Warren W."/>
            <person name="Wilson R.K."/>
        </authorList>
    </citation>
    <scope>NUCLEOTIDE SEQUENCE [LARGE SCALE GENOMIC DNA]</scope>
    <source>
        <strain evidence="2">IAEA</strain>
    </source>
</reference>
<dbReference type="Proteomes" id="UP000092460">
    <property type="component" value="Unassembled WGS sequence"/>
</dbReference>
<protein>
    <submittedName>
        <fullName evidence="1">Uncharacterized protein</fullName>
    </submittedName>
</protein>
<reference evidence="1" key="2">
    <citation type="submission" date="2020-05" db="UniProtKB">
        <authorList>
            <consortium name="EnsemblMetazoa"/>
        </authorList>
    </citation>
    <scope>IDENTIFICATION</scope>
    <source>
        <strain evidence="1">IAEA</strain>
    </source>
</reference>
<accession>A0A1B0AQ01</accession>
<evidence type="ECO:0000313" key="2">
    <source>
        <dbReference type="Proteomes" id="UP000092460"/>
    </source>
</evidence>
<keyword evidence="2" id="KW-1185">Reference proteome</keyword>
<dbReference type="EMBL" id="JXJN01001626">
    <property type="status" value="NOT_ANNOTATED_CDS"/>
    <property type="molecule type" value="Genomic_DNA"/>
</dbReference>
<evidence type="ECO:0000313" key="1">
    <source>
        <dbReference type="EnsemblMetazoa" id="GPPI004368-PA"/>
    </source>
</evidence>
<dbReference type="VEuPathDB" id="VectorBase:GPPI004368"/>
<name>A0A1B0AQ01_9MUSC</name>
<proteinExistence type="predicted"/>
<sequence>MPLLEFKASIGIIMTNEQAKRRGRPAYLREQPFKKSKSCTKFDPEIRLDDTEHYLKQKTATSPYMSRQKSCKTNTCDEIREDEISEKCEEAVYSKTLIILIEPNNRNVTSTDLKCSMIQVYTSHERFKFDLIKT</sequence>